<feature type="transmembrane region" description="Helical" evidence="7">
    <location>
        <begin position="7"/>
        <end position="26"/>
    </location>
</feature>
<evidence type="ECO:0000259" key="8">
    <source>
        <dbReference type="Pfam" id="PF16822"/>
    </source>
</evidence>
<keyword evidence="7" id="KW-1133">Transmembrane helix</keyword>
<evidence type="ECO:0000256" key="1">
    <source>
        <dbReference type="ARBA" id="ARBA00004418"/>
    </source>
</evidence>
<keyword evidence="4" id="KW-0732">Signal</keyword>
<dbReference type="Pfam" id="PF16822">
    <property type="entry name" value="ALGX"/>
    <property type="match status" value="1"/>
</dbReference>
<keyword evidence="7" id="KW-0812">Transmembrane</keyword>
<evidence type="ECO:0000256" key="5">
    <source>
        <dbReference type="ARBA" id="ARBA00022764"/>
    </source>
</evidence>
<gene>
    <name evidence="9" type="ORF">BAMA_24360</name>
</gene>
<keyword evidence="5" id="KW-0574">Periplasm</keyword>
<keyword evidence="6" id="KW-0016">Alginate biosynthesis</keyword>
<dbReference type="OrthoDB" id="175771at2"/>
<keyword evidence="10" id="KW-1185">Reference proteome</keyword>
<protein>
    <recommendedName>
        <fullName evidence="8">AlgX/AlgJ SGNH hydrolase-like domain-containing protein</fullName>
    </recommendedName>
</protein>
<evidence type="ECO:0000256" key="2">
    <source>
        <dbReference type="ARBA" id="ARBA00005182"/>
    </source>
</evidence>
<organism evidence="9 10">
    <name type="scientific">Bacillus manliponensis</name>
    <dbReference type="NCBI Taxonomy" id="574376"/>
    <lineage>
        <taxon>Bacteria</taxon>
        <taxon>Bacillati</taxon>
        <taxon>Bacillota</taxon>
        <taxon>Bacilli</taxon>
        <taxon>Bacillales</taxon>
        <taxon>Bacillaceae</taxon>
        <taxon>Bacillus</taxon>
        <taxon>Bacillus cereus group</taxon>
    </lineage>
</organism>
<comment type="subcellular location">
    <subcellularLocation>
        <location evidence="1">Periplasm</location>
    </subcellularLocation>
</comment>
<evidence type="ECO:0000313" key="9">
    <source>
        <dbReference type="EMBL" id="KEK19147.1"/>
    </source>
</evidence>
<dbReference type="eggNOG" id="ENOG50312NU">
    <property type="taxonomic scope" value="Bacteria"/>
</dbReference>
<keyword evidence="3" id="KW-0808">Transferase</keyword>
<feature type="domain" description="AlgX/AlgJ SGNH hydrolase-like" evidence="8">
    <location>
        <begin position="94"/>
        <end position="254"/>
    </location>
</feature>
<dbReference type="RefSeq" id="WP_034639478.1">
    <property type="nucleotide sequence ID" value="NZ_CBCSJC010000008.1"/>
</dbReference>
<sequence>MKKLGNAVLALGFFAIIFSVGIVSWLQTDRTFSPFENRSLAQKPEITKETIADGTFFKEFETYTNDQLFGRDMFIKNYTLAQMNMNKSIVNDIILTEDQWLLKNPAWETKYDEIDQSLLEMEKLAKFAEEKDIELYFASPPSKSNILSFKLPPFITSYGKENAQYFSERLPENVTQMFVTKEFEKTYTKQEREELMFRTDHHWNMDGAFKSYQYFMNTINKHSSIYNGKEIEEEDFTRTCASDKKLIGSFNNQLYQLVDPSDEKLCYYTPKGGFPFTKVTATNVSGTTYHKLDDIYGFDKQKSEVTYAGYYTGDYPEIVFENDNADNDIHALILKDSFTNAITPHLALPFKQTSLLDMRHYYEKSVYQYIKDHDINMVIVMYNDSNLSGEAYRFE</sequence>
<dbReference type="EMBL" id="JOTN01000009">
    <property type="protein sequence ID" value="KEK19147.1"/>
    <property type="molecule type" value="Genomic_DNA"/>
</dbReference>
<reference evidence="9 10" key="1">
    <citation type="submission" date="2014-06" db="EMBL/GenBank/DDBJ databases">
        <title>Draft genome sequence of Bacillus manliponensis JCM 15802 (MCCC 1A00708).</title>
        <authorList>
            <person name="Lai Q."/>
            <person name="Liu Y."/>
            <person name="Shao Z."/>
        </authorList>
    </citation>
    <scope>NUCLEOTIDE SEQUENCE [LARGE SCALE GENOMIC DNA]</scope>
    <source>
        <strain evidence="9 10">JCM 15802</strain>
    </source>
</reference>
<evidence type="ECO:0000256" key="7">
    <source>
        <dbReference type="SAM" id="Phobius"/>
    </source>
</evidence>
<name>A0A073JY43_9BACI</name>
<proteinExistence type="predicted"/>
<dbReference type="Proteomes" id="UP000027822">
    <property type="component" value="Unassembled WGS sequence"/>
</dbReference>
<evidence type="ECO:0000256" key="4">
    <source>
        <dbReference type="ARBA" id="ARBA00022729"/>
    </source>
</evidence>
<evidence type="ECO:0000256" key="3">
    <source>
        <dbReference type="ARBA" id="ARBA00022679"/>
    </source>
</evidence>
<evidence type="ECO:0000313" key="10">
    <source>
        <dbReference type="Proteomes" id="UP000027822"/>
    </source>
</evidence>
<evidence type="ECO:0000256" key="6">
    <source>
        <dbReference type="ARBA" id="ARBA00022841"/>
    </source>
</evidence>
<dbReference type="AlphaFoldDB" id="A0A073JY43"/>
<comment type="caution">
    <text evidence="9">The sequence shown here is derived from an EMBL/GenBank/DDBJ whole genome shotgun (WGS) entry which is preliminary data.</text>
</comment>
<accession>A0A073JY43</accession>
<comment type="pathway">
    <text evidence="2">Glycan biosynthesis; alginate biosynthesis.</text>
</comment>
<keyword evidence="7" id="KW-0472">Membrane</keyword>
<dbReference type="InterPro" id="IPR031811">
    <property type="entry name" value="ALGX/ALGJ_SGNH-like"/>
</dbReference>
<dbReference type="STRING" id="574376.BAMA_24360"/>